<evidence type="ECO:0000256" key="1">
    <source>
        <dbReference type="SAM" id="Phobius"/>
    </source>
</evidence>
<reference evidence="2 3" key="1">
    <citation type="submission" date="2020-10" db="EMBL/GenBank/DDBJ databases">
        <title>The draft genomes of Cyclamen pathogen Pseudomonas sp.</title>
        <authorList>
            <person name="Fujikawa T."/>
            <person name="Sawada H."/>
        </authorList>
    </citation>
    <scope>NUCLEOTIDE SEQUENCE [LARGE SCALE GENOMIC DNA]</scope>
    <source>
        <strain evidence="2 3">MAFF 301449</strain>
    </source>
</reference>
<dbReference type="Proteomes" id="UP000613075">
    <property type="component" value="Unassembled WGS sequence"/>
</dbReference>
<proteinExistence type="predicted"/>
<name>A0ABR9SN73_9PSED</name>
<keyword evidence="1" id="KW-0812">Transmembrane</keyword>
<comment type="caution">
    <text evidence="2">The sequence shown here is derived from an EMBL/GenBank/DDBJ whole genome shotgun (WGS) entry which is preliminary data.</text>
</comment>
<keyword evidence="1" id="KW-1133">Transmembrane helix</keyword>
<accession>A0ABR9SN73</accession>
<dbReference type="EMBL" id="JADDUM010000033">
    <property type="protein sequence ID" value="MBE8590350.1"/>
    <property type="molecule type" value="Genomic_DNA"/>
</dbReference>
<protein>
    <submittedName>
        <fullName evidence="2">Uncharacterized protein</fullName>
    </submittedName>
</protein>
<keyword evidence="3" id="KW-1185">Reference proteome</keyword>
<organism evidence="2 3">
    <name type="scientific">Pseudomonas cyclaminis</name>
    <dbReference type="NCBI Taxonomy" id="2781239"/>
    <lineage>
        <taxon>Bacteria</taxon>
        <taxon>Pseudomonadati</taxon>
        <taxon>Pseudomonadota</taxon>
        <taxon>Gammaproteobacteria</taxon>
        <taxon>Pseudomonadales</taxon>
        <taxon>Pseudomonadaceae</taxon>
        <taxon>Pseudomonas</taxon>
    </lineage>
</organism>
<evidence type="ECO:0000313" key="2">
    <source>
        <dbReference type="EMBL" id="MBE8590350.1"/>
    </source>
</evidence>
<keyword evidence="1" id="KW-0472">Membrane</keyword>
<dbReference type="RefSeq" id="WP_193864199.1">
    <property type="nucleotide sequence ID" value="NZ_JADDUM010000033.1"/>
</dbReference>
<evidence type="ECO:0000313" key="3">
    <source>
        <dbReference type="Proteomes" id="UP000613075"/>
    </source>
</evidence>
<sequence>MPELKGIKWPVQGLLIGLLVVCLAHLGMGWLMSPGTPELDEVVLKYSLGNGSSIYGARDSQGGATVGFSYRYYVHTDLENDQEILTTLTSAHPFLRTKEPTVQVSEQNGMLRLDVRGRVYEYSSYVLEGPESVEVVMWRGSAFFLR</sequence>
<feature type="transmembrane region" description="Helical" evidence="1">
    <location>
        <begin position="12"/>
        <end position="32"/>
    </location>
</feature>
<gene>
    <name evidence="2" type="ORF">IQK56_05070</name>
</gene>